<dbReference type="SMART" id="SM00448">
    <property type="entry name" value="REC"/>
    <property type="match status" value="1"/>
</dbReference>
<feature type="domain" description="Response regulatory" evidence="5">
    <location>
        <begin position="6"/>
        <end position="124"/>
    </location>
</feature>
<keyword evidence="1 3" id="KW-0597">Phosphoprotein</keyword>
<evidence type="ECO:0000313" key="7">
    <source>
        <dbReference type="Proteomes" id="UP001597508"/>
    </source>
</evidence>
<dbReference type="PANTHER" id="PTHR43214">
    <property type="entry name" value="TWO-COMPONENT RESPONSE REGULATOR"/>
    <property type="match status" value="1"/>
</dbReference>
<dbReference type="Pfam" id="PF00196">
    <property type="entry name" value="GerE"/>
    <property type="match status" value="1"/>
</dbReference>
<dbReference type="PRINTS" id="PR00038">
    <property type="entry name" value="HTHLUXR"/>
</dbReference>
<evidence type="ECO:0000256" key="2">
    <source>
        <dbReference type="ARBA" id="ARBA00023125"/>
    </source>
</evidence>
<reference evidence="7" key="1">
    <citation type="journal article" date="2019" name="Int. J. Syst. Evol. Microbiol.">
        <title>The Global Catalogue of Microorganisms (GCM) 10K type strain sequencing project: providing services to taxonomists for standard genome sequencing and annotation.</title>
        <authorList>
            <consortium name="The Broad Institute Genomics Platform"/>
            <consortium name="The Broad Institute Genome Sequencing Center for Infectious Disease"/>
            <person name="Wu L."/>
            <person name="Ma J."/>
        </authorList>
    </citation>
    <scope>NUCLEOTIDE SEQUENCE [LARGE SCALE GENOMIC DNA]</scope>
    <source>
        <strain evidence="7">KCTC 52127</strain>
    </source>
</reference>
<protein>
    <submittedName>
        <fullName evidence="6">Response regulator</fullName>
    </submittedName>
</protein>
<feature type="domain" description="HTH luxR-type" evidence="4">
    <location>
        <begin position="152"/>
        <end position="217"/>
    </location>
</feature>
<dbReference type="InterPro" id="IPR058245">
    <property type="entry name" value="NreC/VraR/RcsB-like_REC"/>
</dbReference>
<organism evidence="6 7">
    <name type="scientific">Pseudotenacibaculum haliotis</name>
    <dbReference type="NCBI Taxonomy" id="1862138"/>
    <lineage>
        <taxon>Bacteria</taxon>
        <taxon>Pseudomonadati</taxon>
        <taxon>Bacteroidota</taxon>
        <taxon>Flavobacteriia</taxon>
        <taxon>Flavobacteriales</taxon>
        <taxon>Flavobacteriaceae</taxon>
        <taxon>Pseudotenacibaculum</taxon>
    </lineage>
</organism>
<dbReference type="CDD" id="cd06170">
    <property type="entry name" value="LuxR_C_like"/>
    <property type="match status" value="1"/>
</dbReference>
<dbReference type="InterPro" id="IPR000792">
    <property type="entry name" value="Tscrpt_reg_LuxR_C"/>
</dbReference>
<dbReference type="InterPro" id="IPR011006">
    <property type="entry name" value="CheY-like_superfamily"/>
</dbReference>
<evidence type="ECO:0000259" key="5">
    <source>
        <dbReference type="PROSITE" id="PS50110"/>
    </source>
</evidence>
<feature type="modified residue" description="4-aspartylphosphate" evidence="3">
    <location>
        <position position="59"/>
    </location>
</feature>
<dbReference type="InterPro" id="IPR039420">
    <property type="entry name" value="WalR-like"/>
</dbReference>
<keyword evidence="7" id="KW-1185">Reference proteome</keyword>
<dbReference type="SMART" id="SM00421">
    <property type="entry name" value="HTH_LUXR"/>
    <property type="match status" value="1"/>
</dbReference>
<dbReference type="Pfam" id="PF00072">
    <property type="entry name" value="Response_reg"/>
    <property type="match status" value="1"/>
</dbReference>
<dbReference type="PROSITE" id="PS50110">
    <property type="entry name" value="RESPONSE_REGULATORY"/>
    <property type="match status" value="1"/>
</dbReference>
<dbReference type="RefSeq" id="WP_379665857.1">
    <property type="nucleotide sequence ID" value="NZ_JBHULH010000003.1"/>
</dbReference>
<dbReference type="EMBL" id="JBHULH010000003">
    <property type="protein sequence ID" value="MFD2567148.1"/>
    <property type="molecule type" value="Genomic_DNA"/>
</dbReference>
<gene>
    <name evidence="6" type="ORF">ACFSRZ_07165</name>
</gene>
<dbReference type="InterPro" id="IPR016032">
    <property type="entry name" value="Sig_transdc_resp-reg_C-effctor"/>
</dbReference>
<name>A0ABW5LT39_9FLAO</name>
<keyword evidence="2" id="KW-0238">DNA-binding</keyword>
<sequence>MKGKIQIVIADDEQLFRKGMRFLLERDEDFEILFEAGDGQELVDRLKSSEEKPDIILMDLKMPNLNGVEATKIIHKDYPDVKIIALTSYGGKSFIINMIDVGASSYLLKNTSPKDVIFTIKEVNEKGFYYNEKVMKMIHENLLSSSGKKIRSDLDKKLLSKREIEVLELICAEYTTNEIAEKLFISPRTVDGHRNNLLLKTGSKNVAGLVIYGIQKKLVELSSSDFNL</sequence>
<evidence type="ECO:0000313" key="6">
    <source>
        <dbReference type="EMBL" id="MFD2567148.1"/>
    </source>
</evidence>
<dbReference type="Gene3D" id="3.40.50.2300">
    <property type="match status" value="1"/>
</dbReference>
<dbReference type="SUPFAM" id="SSF46894">
    <property type="entry name" value="C-terminal effector domain of the bipartite response regulators"/>
    <property type="match status" value="1"/>
</dbReference>
<dbReference type="InterPro" id="IPR001789">
    <property type="entry name" value="Sig_transdc_resp-reg_receiver"/>
</dbReference>
<dbReference type="SUPFAM" id="SSF52172">
    <property type="entry name" value="CheY-like"/>
    <property type="match status" value="1"/>
</dbReference>
<evidence type="ECO:0000256" key="3">
    <source>
        <dbReference type="PROSITE-ProRule" id="PRU00169"/>
    </source>
</evidence>
<dbReference type="Proteomes" id="UP001597508">
    <property type="component" value="Unassembled WGS sequence"/>
</dbReference>
<proteinExistence type="predicted"/>
<dbReference type="PROSITE" id="PS50043">
    <property type="entry name" value="HTH_LUXR_2"/>
    <property type="match status" value="1"/>
</dbReference>
<evidence type="ECO:0000256" key="1">
    <source>
        <dbReference type="ARBA" id="ARBA00022553"/>
    </source>
</evidence>
<dbReference type="CDD" id="cd17535">
    <property type="entry name" value="REC_NarL-like"/>
    <property type="match status" value="1"/>
</dbReference>
<comment type="caution">
    <text evidence="6">The sequence shown here is derived from an EMBL/GenBank/DDBJ whole genome shotgun (WGS) entry which is preliminary data.</text>
</comment>
<evidence type="ECO:0000259" key="4">
    <source>
        <dbReference type="PROSITE" id="PS50043"/>
    </source>
</evidence>
<dbReference type="PANTHER" id="PTHR43214:SF40">
    <property type="entry name" value="TRANSCRIPTIONAL REGULATORY PROTEIN LNRK"/>
    <property type="match status" value="1"/>
</dbReference>
<accession>A0ABW5LT39</accession>